<evidence type="ECO:0000256" key="15">
    <source>
        <dbReference type="ARBA" id="ARBA00026213"/>
    </source>
</evidence>
<feature type="chain" id="PRO_5012553511" description="Inactive metallocarboxypeptidase ECM14" evidence="18">
    <location>
        <begin position="21"/>
        <end position="485"/>
    </location>
</feature>
<evidence type="ECO:0000256" key="11">
    <source>
        <dbReference type="ARBA" id="ARBA00023049"/>
    </source>
</evidence>
<organism evidence="20 21">
    <name type="scientific">Naematelia encephala</name>
    <dbReference type="NCBI Taxonomy" id="71784"/>
    <lineage>
        <taxon>Eukaryota</taxon>
        <taxon>Fungi</taxon>
        <taxon>Dikarya</taxon>
        <taxon>Basidiomycota</taxon>
        <taxon>Agaricomycotina</taxon>
        <taxon>Tremellomycetes</taxon>
        <taxon>Tremellales</taxon>
        <taxon>Naemateliaceae</taxon>
        <taxon>Naematelia</taxon>
    </lineage>
</organism>
<sequence length="485" mass="54754">MGRLISLGAIAVLCAPIVSALAVPDQTVWDIPSKSQRDRYDGHEVWRVDWEFLGRDAQEKLLEHLHLRDVDIWRSTPSALDIRVPPHTSREIRLLFPPRTLIDTLIPDLQTHIESSAVMSRPKRSDWDASTLRTPFYDAYHDYDDINRFGAAMVRTFNGVKGITVEEFSIGKTAEGREIKGWTAHLDKEEPEGWRKHSGKERGKGRKRPVEDEEDDEGDDDAVYEFVIQSGQHAREWVGPASAIYAIHSLLLEAANNPDSEAAKYLHAFAFTVVPLLNPDGYEYSQKHSRMWRKNRQDTGHKGCEGIDLNSNWGYKWGPRKTISACSESYPGAQAFEAYETKAMANYLANGTTGRHGQRKVRAFIDLHSYGQLFMFPFAHSCADFPPDAEMLMEAGLGVAKTMRLQRGEEYQSGQACDMTYRAPGDSIDYAYGVIDARWSYSAELRDTGTYGFMLPADQIRPNAEEVAAGLTYLAKFIYNAEIVN</sequence>
<dbReference type="InterPro" id="IPR000834">
    <property type="entry name" value="Peptidase_M14"/>
</dbReference>
<evidence type="ECO:0000256" key="10">
    <source>
        <dbReference type="ARBA" id="ARBA00022833"/>
    </source>
</evidence>
<keyword evidence="11" id="KW-0482">Metalloprotease</keyword>
<keyword evidence="10" id="KW-0862">Zinc</keyword>
<dbReference type="FunCoup" id="A0A1Y2BJA5">
    <property type="interactions" value="5"/>
</dbReference>
<keyword evidence="5" id="KW-0121">Carboxypeptidase</keyword>
<feature type="active site" description="Proton donor/acceptor" evidence="16">
    <location>
        <position position="444"/>
    </location>
</feature>
<evidence type="ECO:0000256" key="8">
    <source>
        <dbReference type="ARBA" id="ARBA00022729"/>
    </source>
</evidence>
<feature type="compositionally biased region" description="Basic residues" evidence="17">
    <location>
        <begin position="196"/>
        <end position="207"/>
    </location>
</feature>
<evidence type="ECO:0000256" key="5">
    <source>
        <dbReference type="ARBA" id="ARBA00022645"/>
    </source>
</evidence>
<keyword evidence="6" id="KW-0645">Protease</keyword>
<dbReference type="AlphaFoldDB" id="A0A1Y2BJA5"/>
<evidence type="ECO:0000256" key="2">
    <source>
        <dbReference type="ARBA" id="ARBA00004613"/>
    </source>
</evidence>
<evidence type="ECO:0000256" key="6">
    <source>
        <dbReference type="ARBA" id="ARBA00022670"/>
    </source>
</evidence>
<dbReference type="GO" id="GO:0005615">
    <property type="term" value="C:extracellular space"/>
    <property type="evidence" value="ECO:0007669"/>
    <property type="project" value="TreeGrafter"/>
</dbReference>
<dbReference type="Gene3D" id="3.40.630.10">
    <property type="entry name" value="Zn peptidases"/>
    <property type="match status" value="1"/>
</dbReference>
<dbReference type="FunFam" id="3.40.630.10:FF:000084">
    <property type="entry name" value="Carboxypeptidase B2"/>
    <property type="match status" value="1"/>
</dbReference>
<keyword evidence="9" id="KW-0378">Hydrolase</keyword>
<evidence type="ECO:0000256" key="7">
    <source>
        <dbReference type="ARBA" id="ARBA00022723"/>
    </source>
</evidence>
<evidence type="ECO:0000256" key="16">
    <source>
        <dbReference type="PROSITE-ProRule" id="PRU01379"/>
    </source>
</evidence>
<dbReference type="Proteomes" id="UP000193986">
    <property type="component" value="Unassembled WGS sequence"/>
</dbReference>
<comment type="subcellular location">
    <subcellularLocation>
        <location evidence="2">Secreted</location>
    </subcellularLocation>
</comment>
<evidence type="ECO:0000256" key="14">
    <source>
        <dbReference type="ARBA" id="ARBA00026187"/>
    </source>
</evidence>
<evidence type="ECO:0000256" key="4">
    <source>
        <dbReference type="ARBA" id="ARBA00022525"/>
    </source>
</evidence>
<dbReference type="GO" id="GO:0008270">
    <property type="term" value="F:zinc ion binding"/>
    <property type="evidence" value="ECO:0007669"/>
    <property type="project" value="InterPro"/>
</dbReference>
<dbReference type="CDD" id="cd03860">
    <property type="entry name" value="M14_CP_A-B_like"/>
    <property type="match status" value="1"/>
</dbReference>
<dbReference type="SMART" id="SM00631">
    <property type="entry name" value="Zn_pept"/>
    <property type="match status" value="1"/>
</dbReference>
<feature type="signal peptide" evidence="18">
    <location>
        <begin position="1"/>
        <end position="20"/>
    </location>
</feature>
<keyword evidence="21" id="KW-1185">Reference proteome</keyword>
<dbReference type="PANTHER" id="PTHR11705:SF147">
    <property type="entry name" value="INACTIVE METALLOCARBOXYPEPTIDASE ECM14"/>
    <property type="match status" value="1"/>
</dbReference>
<keyword evidence="12" id="KW-1015">Disulfide bond</keyword>
<evidence type="ECO:0000256" key="13">
    <source>
        <dbReference type="ARBA" id="ARBA00025210"/>
    </source>
</evidence>
<dbReference type="InParanoid" id="A0A1Y2BJA5"/>
<dbReference type="OrthoDB" id="3626597at2759"/>
<dbReference type="EMBL" id="MCFC01000002">
    <property type="protein sequence ID" value="ORY34862.1"/>
    <property type="molecule type" value="Genomic_DNA"/>
</dbReference>
<dbReference type="PRINTS" id="PR00765">
    <property type="entry name" value="CRBOXYPTASEA"/>
</dbReference>
<dbReference type="GO" id="GO:0004181">
    <property type="term" value="F:metallocarboxypeptidase activity"/>
    <property type="evidence" value="ECO:0007669"/>
    <property type="project" value="InterPro"/>
</dbReference>
<dbReference type="PANTHER" id="PTHR11705">
    <property type="entry name" value="PROTEASE FAMILY M14 CARBOXYPEPTIDASE A,B"/>
    <property type="match status" value="1"/>
</dbReference>
<protein>
    <recommendedName>
        <fullName evidence="14">Inactive metallocarboxypeptidase ECM14</fullName>
    </recommendedName>
    <alternativeName>
        <fullName evidence="15">Inactive metallocarboxypeptidase ecm14</fullName>
    </alternativeName>
</protein>
<evidence type="ECO:0000256" key="3">
    <source>
        <dbReference type="ARBA" id="ARBA00005988"/>
    </source>
</evidence>
<evidence type="ECO:0000256" key="17">
    <source>
        <dbReference type="SAM" id="MobiDB-lite"/>
    </source>
</evidence>
<evidence type="ECO:0000313" key="21">
    <source>
        <dbReference type="Proteomes" id="UP000193986"/>
    </source>
</evidence>
<evidence type="ECO:0000256" key="1">
    <source>
        <dbReference type="ARBA" id="ARBA00001947"/>
    </source>
</evidence>
<comment type="similarity">
    <text evidence="3 16">Belongs to the peptidase M14 family.</text>
</comment>
<evidence type="ECO:0000256" key="18">
    <source>
        <dbReference type="SAM" id="SignalP"/>
    </source>
</evidence>
<evidence type="ECO:0000313" key="20">
    <source>
        <dbReference type="EMBL" id="ORY34862.1"/>
    </source>
</evidence>
<reference evidence="20 21" key="1">
    <citation type="submission" date="2016-07" db="EMBL/GenBank/DDBJ databases">
        <title>Pervasive Adenine N6-methylation of Active Genes in Fungi.</title>
        <authorList>
            <consortium name="DOE Joint Genome Institute"/>
            <person name="Mondo S.J."/>
            <person name="Dannebaum R.O."/>
            <person name="Kuo R.C."/>
            <person name="Labutti K."/>
            <person name="Haridas S."/>
            <person name="Kuo A."/>
            <person name="Salamov A."/>
            <person name="Ahrendt S.R."/>
            <person name="Lipzen A."/>
            <person name="Sullivan W."/>
            <person name="Andreopoulos W.B."/>
            <person name="Clum A."/>
            <person name="Lindquist E."/>
            <person name="Daum C."/>
            <person name="Ramamoorthy G.K."/>
            <person name="Gryganskyi A."/>
            <person name="Culley D."/>
            <person name="Magnuson J.K."/>
            <person name="James T.Y."/>
            <person name="O'Malley M.A."/>
            <person name="Stajich J.E."/>
            <person name="Spatafora J.W."/>
            <person name="Visel A."/>
            <person name="Grigoriev I.V."/>
        </authorList>
    </citation>
    <scope>NUCLEOTIDE SEQUENCE [LARGE SCALE GENOMIC DNA]</scope>
    <source>
        <strain evidence="20 21">68-887.2</strain>
    </source>
</reference>
<accession>A0A1Y2BJA5</accession>
<comment type="cofactor">
    <cofactor evidence="1">
        <name>Zn(2+)</name>
        <dbReference type="ChEBI" id="CHEBI:29105"/>
    </cofactor>
</comment>
<dbReference type="Pfam" id="PF00246">
    <property type="entry name" value="Peptidase_M14"/>
    <property type="match status" value="1"/>
</dbReference>
<evidence type="ECO:0000256" key="12">
    <source>
        <dbReference type="ARBA" id="ARBA00023157"/>
    </source>
</evidence>
<name>A0A1Y2BJA5_9TREE</name>
<feature type="domain" description="Peptidase M14" evidence="19">
    <location>
        <begin position="139"/>
        <end position="478"/>
    </location>
</feature>
<feature type="region of interest" description="Disordered" evidence="17">
    <location>
        <begin position="181"/>
        <end position="219"/>
    </location>
</feature>
<dbReference type="SUPFAM" id="SSF54897">
    <property type="entry name" value="Protease propeptides/inhibitors"/>
    <property type="match status" value="1"/>
</dbReference>
<dbReference type="PROSITE" id="PS52035">
    <property type="entry name" value="PEPTIDASE_M14"/>
    <property type="match status" value="1"/>
</dbReference>
<keyword evidence="8 18" id="KW-0732">Signal</keyword>
<dbReference type="STRING" id="71784.A0A1Y2BJA5"/>
<proteinExistence type="inferred from homology"/>
<comment type="function">
    <text evidence="13">Inactive carboxypeptidase that may play a role in cell wall organization and biogenesis.</text>
</comment>
<keyword evidence="7" id="KW-0479">Metal-binding</keyword>
<evidence type="ECO:0000256" key="9">
    <source>
        <dbReference type="ARBA" id="ARBA00022801"/>
    </source>
</evidence>
<gene>
    <name evidence="20" type="ORF">BCR39DRAFT_515187</name>
</gene>
<comment type="caution">
    <text evidence="20">The sequence shown here is derived from an EMBL/GenBank/DDBJ whole genome shotgun (WGS) entry which is preliminary data.</text>
</comment>
<dbReference type="GO" id="GO:0006508">
    <property type="term" value="P:proteolysis"/>
    <property type="evidence" value="ECO:0007669"/>
    <property type="project" value="UniProtKB-KW"/>
</dbReference>
<keyword evidence="4" id="KW-0964">Secreted</keyword>
<evidence type="ECO:0000259" key="19">
    <source>
        <dbReference type="PROSITE" id="PS52035"/>
    </source>
</evidence>
<feature type="compositionally biased region" description="Basic and acidic residues" evidence="17">
    <location>
        <begin position="181"/>
        <end position="195"/>
    </location>
</feature>
<dbReference type="SUPFAM" id="SSF53187">
    <property type="entry name" value="Zn-dependent exopeptidases"/>
    <property type="match status" value="1"/>
</dbReference>